<dbReference type="Proteomes" id="UP000019441">
    <property type="component" value="Chromosome"/>
</dbReference>
<protein>
    <submittedName>
        <fullName evidence="2">Uncharacterized protein</fullName>
    </submittedName>
</protein>
<reference evidence="2 3" key="1">
    <citation type="journal article" date="2014" name="Genome Announc.">
        <title>Whole Genome Sequence of the Probiotic Strain Lactobacillus paracasei N1115, Isolated from Traditional Chinese Fermented Milk.</title>
        <authorList>
            <person name="Wang S."/>
            <person name="Zhu H."/>
            <person name="He F."/>
            <person name="Luo Y."/>
            <person name="Kang Z."/>
            <person name="Lu C."/>
            <person name="Feng L."/>
            <person name="Lu X."/>
            <person name="Xue Y."/>
            <person name="Wang H."/>
        </authorList>
    </citation>
    <scope>NUCLEOTIDE SEQUENCE [LARGE SCALE GENOMIC DNA]</scope>
    <source>
        <strain evidence="2 3">N1115</strain>
    </source>
</reference>
<dbReference type="NCBIfam" id="NF040509">
    <property type="entry name" value="Lacto_palin_RPT"/>
    <property type="match status" value="1"/>
</dbReference>
<dbReference type="AlphaFoldDB" id="A0A806LH01"/>
<evidence type="ECO:0000313" key="3">
    <source>
        <dbReference type="Proteomes" id="UP000019441"/>
    </source>
</evidence>
<feature type="region of interest" description="Disordered" evidence="1">
    <location>
        <begin position="82"/>
        <end position="107"/>
    </location>
</feature>
<evidence type="ECO:0000256" key="1">
    <source>
        <dbReference type="SAM" id="MobiDB-lite"/>
    </source>
</evidence>
<proteinExistence type="predicted"/>
<dbReference type="EMBL" id="CP007122">
    <property type="protein sequence ID" value="AHJ32627.1"/>
    <property type="molecule type" value="Genomic_DNA"/>
</dbReference>
<gene>
    <name evidence="2" type="ORF">AF91_05370</name>
</gene>
<sequence>MMLFPELLVAVRTELVHAVAETRSLVQKPAHKDLKPKMTKARPFRLEATYVPVSKRARERSFSENLLHLTAQCVSMKLSKTEATKDHSIESETMAESLARSDPNHFSRLPQGPVTQVTRQLSGQQPVLLANWVEPRSLIVPDVS</sequence>
<name>A0A806LH01_LACPA</name>
<accession>A0A806LH01</accession>
<dbReference type="AntiFam" id="ANF00266">
    <property type="entry name" value="DNA repeat translations related to WP_020751851.1"/>
</dbReference>
<organism evidence="2 3">
    <name type="scientific">Lacticaseibacillus paracasei N1115</name>
    <dbReference type="NCBI Taxonomy" id="1446494"/>
    <lineage>
        <taxon>Bacteria</taxon>
        <taxon>Bacillati</taxon>
        <taxon>Bacillota</taxon>
        <taxon>Bacilli</taxon>
        <taxon>Lactobacillales</taxon>
        <taxon>Lactobacillaceae</taxon>
        <taxon>Lacticaseibacillus</taxon>
    </lineage>
</organism>
<dbReference type="KEGG" id="lpq:AF91_05370"/>
<evidence type="ECO:0000313" key="2">
    <source>
        <dbReference type="EMBL" id="AHJ32627.1"/>
    </source>
</evidence>